<dbReference type="OrthoDB" id="5307791at2759"/>
<accession>A0A4Z1PK61</accession>
<evidence type="ECO:0000313" key="2">
    <source>
        <dbReference type="Proteomes" id="UP000298493"/>
    </source>
</evidence>
<dbReference type="AlphaFoldDB" id="A0A4Z1PK61"/>
<dbReference type="InterPro" id="IPR018724">
    <property type="entry name" value="2OG-Fe_dioxygenase"/>
</dbReference>
<dbReference type="EMBL" id="SNSC02000002">
    <property type="protein sequence ID" value="TID26356.1"/>
    <property type="molecule type" value="Genomic_DNA"/>
</dbReference>
<dbReference type="GO" id="GO:0051213">
    <property type="term" value="F:dioxygenase activity"/>
    <property type="evidence" value="ECO:0007669"/>
    <property type="project" value="InterPro"/>
</dbReference>
<organism evidence="1 2">
    <name type="scientific">Venturia nashicola</name>
    <dbReference type="NCBI Taxonomy" id="86259"/>
    <lineage>
        <taxon>Eukaryota</taxon>
        <taxon>Fungi</taxon>
        <taxon>Dikarya</taxon>
        <taxon>Ascomycota</taxon>
        <taxon>Pezizomycotina</taxon>
        <taxon>Dothideomycetes</taxon>
        <taxon>Pleosporomycetidae</taxon>
        <taxon>Venturiales</taxon>
        <taxon>Venturiaceae</taxon>
        <taxon>Venturia</taxon>
    </lineage>
</organism>
<proteinExistence type="predicted"/>
<keyword evidence="2" id="KW-1185">Reference proteome</keyword>
<comment type="caution">
    <text evidence="1">The sequence shown here is derived from an EMBL/GenBank/DDBJ whole genome shotgun (WGS) entry which is preliminary data.</text>
</comment>
<dbReference type="Pfam" id="PF10014">
    <property type="entry name" value="2OG-Fe_Oxy_2"/>
    <property type="match status" value="1"/>
</dbReference>
<dbReference type="Gene3D" id="2.60.120.620">
    <property type="entry name" value="q2cbj1_9rhob like domain"/>
    <property type="match status" value="1"/>
</dbReference>
<protein>
    <submittedName>
        <fullName evidence="1">Gb</fullName>
    </submittedName>
</protein>
<gene>
    <name evidence="1" type="ORF">E6O75_ATG00849</name>
</gene>
<name>A0A4Z1PK61_9PEZI</name>
<dbReference type="STRING" id="86259.A0A4Z1PK61"/>
<sequence>MPHKAYIQTLSAIPQLLNFRNAFVKQRYIFLPGVELIRILSGLGARHRDIKMLQNACSNLPKDPTLPFRRSQMSRFLFDQSSPETPVLRRGEHQPWILSGAEDFVRHDSGKVRHFDEAPETLQNNTAFQALLAFKFFMMQGTGTNFAHRSKLDYGANTDICTAVPIRTTTTPELIGEPALEGVHADGVDFTMTTFIKGSNMTETSAQTLLHTNEQKNATAHHNTLPKHHVAKYQHRNFLDTLLFLDHELKHSLSPVEPADGTKDSHRDMIVFVTRKPCLEGDIRYNHDSLKDHPTMPLSVGMRPGLIPLNKKIPWDHAEFEQPIMPLLNEKGGFRPQL</sequence>
<reference evidence="1 2" key="1">
    <citation type="submission" date="2019-04" db="EMBL/GenBank/DDBJ databases">
        <title>High contiguity whole genome sequence and gene annotation resource for two Venturia nashicola isolates.</title>
        <authorList>
            <person name="Prokchorchik M."/>
            <person name="Won K."/>
            <person name="Lee Y."/>
            <person name="Choi E.D."/>
            <person name="Segonzac C."/>
            <person name="Sohn K.H."/>
        </authorList>
    </citation>
    <scope>NUCLEOTIDE SEQUENCE [LARGE SCALE GENOMIC DNA]</scope>
    <source>
        <strain evidence="1 2">PRI2</strain>
    </source>
</reference>
<dbReference type="Proteomes" id="UP000298493">
    <property type="component" value="Unassembled WGS sequence"/>
</dbReference>
<evidence type="ECO:0000313" key="1">
    <source>
        <dbReference type="EMBL" id="TID26356.1"/>
    </source>
</evidence>